<gene>
    <name evidence="1" type="ORF">I79_001011</name>
</gene>
<dbReference type="AlphaFoldDB" id="G3GTM6"/>
<accession>G3GTM6</accession>
<proteinExistence type="predicted"/>
<dbReference type="EMBL" id="JH000020">
    <property type="protein sequence ID" value="EGV91739.1"/>
    <property type="molecule type" value="Genomic_DNA"/>
</dbReference>
<organism evidence="1 2">
    <name type="scientific">Cricetulus griseus</name>
    <name type="common">Chinese hamster</name>
    <name type="synonym">Cricetulus barabensis griseus</name>
    <dbReference type="NCBI Taxonomy" id="10029"/>
    <lineage>
        <taxon>Eukaryota</taxon>
        <taxon>Metazoa</taxon>
        <taxon>Chordata</taxon>
        <taxon>Craniata</taxon>
        <taxon>Vertebrata</taxon>
        <taxon>Euteleostomi</taxon>
        <taxon>Mammalia</taxon>
        <taxon>Eutheria</taxon>
        <taxon>Euarchontoglires</taxon>
        <taxon>Glires</taxon>
        <taxon>Rodentia</taxon>
        <taxon>Myomorpha</taxon>
        <taxon>Muroidea</taxon>
        <taxon>Cricetidae</taxon>
        <taxon>Cricetinae</taxon>
        <taxon>Cricetulus</taxon>
    </lineage>
</organism>
<name>G3GTM6_CRIGR</name>
<reference evidence="2" key="1">
    <citation type="journal article" date="2011" name="Nat. Biotechnol.">
        <title>The genomic sequence of the Chinese hamster ovary (CHO)-K1 cell line.</title>
        <authorList>
            <person name="Xu X."/>
            <person name="Nagarajan H."/>
            <person name="Lewis N.E."/>
            <person name="Pan S."/>
            <person name="Cai Z."/>
            <person name="Liu X."/>
            <person name="Chen W."/>
            <person name="Xie M."/>
            <person name="Wang W."/>
            <person name="Hammond S."/>
            <person name="Andersen M.R."/>
            <person name="Neff N."/>
            <person name="Passarelli B."/>
            <person name="Koh W."/>
            <person name="Fan H.C."/>
            <person name="Wang J."/>
            <person name="Gui Y."/>
            <person name="Lee K.H."/>
            <person name="Betenbaugh M.J."/>
            <person name="Quake S.R."/>
            <person name="Famili I."/>
            <person name="Palsson B.O."/>
            <person name="Wang J."/>
        </authorList>
    </citation>
    <scope>NUCLEOTIDE SEQUENCE [LARGE SCALE GENOMIC DNA]</scope>
    <source>
        <strain evidence="2">CHO K1 cell line</strain>
    </source>
</reference>
<sequence length="155" mass="17349">MSTHQFKVYSRSFPLLCKSSFVALYVQLLTNTGADKITFCTHSQRKAFKDSNFQAITSVGLSAGRNFTKGNVSLLSAAPRSSLVQEGRCLSRTPTPTNIEWRKWLIPSTFQIQCRAKGKGSALLPTRQTQCSLYLIHSTPINIHTAIKYTFTQRT</sequence>
<protein>
    <submittedName>
        <fullName evidence="1">Uncharacterized protein</fullName>
    </submittedName>
</protein>
<dbReference type="InParanoid" id="G3GTM6"/>
<evidence type="ECO:0000313" key="2">
    <source>
        <dbReference type="Proteomes" id="UP000001075"/>
    </source>
</evidence>
<dbReference type="Proteomes" id="UP000001075">
    <property type="component" value="Unassembled WGS sequence"/>
</dbReference>
<evidence type="ECO:0000313" key="1">
    <source>
        <dbReference type="EMBL" id="EGV91739.1"/>
    </source>
</evidence>